<dbReference type="EMBL" id="ML179046">
    <property type="protein sequence ID" value="THV05855.1"/>
    <property type="molecule type" value="Genomic_DNA"/>
</dbReference>
<keyword evidence="2" id="KW-1185">Reference proteome</keyword>
<dbReference type="AlphaFoldDB" id="A0A4S8MS60"/>
<sequence length="52" mass="6177">FPELLYEGSYGGNNWYFNTPIAEQTNVWFGHFHPICREMGAVFCEFFLNRIL</sequence>
<proteinExistence type="predicted"/>
<evidence type="ECO:0000313" key="1">
    <source>
        <dbReference type="EMBL" id="THV05855.1"/>
    </source>
</evidence>
<evidence type="ECO:0000313" key="2">
    <source>
        <dbReference type="Proteomes" id="UP000297245"/>
    </source>
</evidence>
<protein>
    <submittedName>
        <fullName evidence="1">Uncharacterized protein</fullName>
    </submittedName>
</protein>
<dbReference type="OrthoDB" id="2501483at2759"/>
<gene>
    <name evidence="1" type="ORF">K435DRAFT_589244</name>
</gene>
<reference evidence="1 2" key="1">
    <citation type="journal article" date="2019" name="Nat. Ecol. Evol.">
        <title>Megaphylogeny resolves global patterns of mushroom evolution.</title>
        <authorList>
            <person name="Varga T."/>
            <person name="Krizsan K."/>
            <person name="Foldi C."/>
            <person name="Dima B."/>
            <person name="Sanchez-Garcia M."/>
            <person name="Sanchez-Ramirez S."/>
            <person name="Szollosi G.J."/>
            <person name="Szarkandi J.G."/>
            <person name="Papp V."/>
            <person name="Albert L."/>
            <person name="Andreopoulos W."/>
            <person name="Angelini C."/>
            <person name="Antonin V."/>
            <person name="Barry K.W."/>
            <person name="Bougher N.L."/>
            <person name="Buchanan P."/>
            <person name="Buyck B."/>
            <person name="Bense V."/>
            <person name="Catcheside P."/>
            <person name="Chovatia M."/>
            <person name="Cooper J."/>
            <person name="Damon W."/>
            <person name="Desjardin D."/>
            <person name="Finy P."/>
            <person name="Geml J."/>
            <person name="Haridas S."/>
            <person name="Hughes K."/>
            <person name="Justo A."/>
            <person name="Karasinski D."/>
            <person name="Kautmanova I."/>
            <person name="Kiss B."/>
            <person name="Kocsube S."/>
            <person name="Kotiranta H."/>
            <person name="LaButti K.M."/>
            <person name="Lechner B.E."/>
            <person name="Liimatainen K."/>
            <person name="Lipzen A."/>
            <person name="Lukacs Z."/>
            <person name="Mihaltcheva S."/>
            <person name="Morgado L.N."/>
            <person name="Niskanen T."/>
            <person name="Noordeloos M.E."/>
            <person name="Ohm R.A."/>
            <person name="Ortiz-Santana B."/>
            <person name="Ovrebo C."/>
            <person name="Racz N."/>
            <person name="Riley R."/>
            <person name="Savchenko A."/>
            <person name="Shiryaev A."/>
            <person name="Soop K."/>
            <person name="Spirin V."/>
            <person name="Szebenyi C."/>
            <person name="Tomsovsky M."/>
            <person name="Tulloss R.E."/>
            <person name="Uehling J."/>
            <person name="Grigoriev I.V."/>
            <person name="Vagvolgyi C."/>
            <person name="Papp T."/>
            <person name="Martin F.M."/>
            <person name="Miettinen O."/>
            <person name="Hibbett D.S."/>
            <person name="Nagy L.G."/>
        </authorList>
    </citation>
    <scope>NUCLEOTIDE SEQUENCE [LARGE SCALE GENOMIC DNA]</scope>
    <source>
        <strain evidence="1 2">CBS 962.96</strain>
    </source>
</reference>
<organism evidence="1 2">
    <name type="scientific">Dendrothele bispora (strain CBS 962.96)</name>
    <dbReference type="NCBI Taxonomy" id="1314807"/>
    <lineage>
        <taxon>Eukaryota</taxon>
        <taxon>Fungi</taxon>
        <taxon>Dikarya</taxon>
        <taxon>Basidiomycota</taxon>
        <taxon>Agaricomycotina</taxon>
        <taxon>Agaricomycetes</taxon>
        <taxon>Agaricomycetidae</taxon>
        <taxon>Agaricales</taxon>
        <taxon>Agaricales incertae sedis</taxon>
        <taxon>Dendrothele</taxon>
    </lineage>
</organism>
<feature type="non-terminal residue" evidence="1">
    <location>
        <position position="1"/>
    </location>
</feature>
<name>A0A4S8MS60_DENBC</name>
<feature type="non-terminal residue" evidence="1">
    <location>
        <position position="52"/>
    </location>
</feature>
<accession>A0A4S8MS60</accession>
<dbReference type="Proteomes" id="UP000297245">
    <property type="component" value="Unassembled WGS sequence"/>
</dbReference>